<keyword evidence="5" id="KW-0539">Nucleus</keyword>
<dbReference type="Gene3D" id="4.10.280.10">
    <property type="entry name" value="Helix-loop-helix DNA-binding domain"/>
    <property type="match status" value="1"/>
</dbReference>
<dbReference type="PANTHER" id="PTHR16223:SF365">
    <property type="entry name" value="BHLH DOMAIN-CONTAINING PROTEIN"/>
    <property type="match status" value="1"/>
</dbReference>
<comment type="caution">
    <text evidence="8">The sequence shown here is derived from an EMBL/GenBank/DDBJ whole genome shotgun (WGS) entry which is preliminary data.</text>
</comment>
<evidence type="ECO:0000256" key="3">
    <source>
        <dbReference type="ARBA" id="ARBA00023125"/>
    </source>
</evidence>
<dbReference type="SUPFAM" id="SSF47459">
    <property type="entry name" value="HLH, helix-loop-helix DNA-binding domain"/>
    <property type="match status" value="1"/>
</dbReference>
<feature type="compositionally biased region" description="Basic and acidic residues" evidence="6">
    <location>
        <begin position="156"/>
        <end position="170"/>
    </location>
</feature>
<evidence type="ECO:0000313" key="9">
    <source>
        <dbReference type="Proteomes" id="UP001237642"/>
    </source>
</evidence>
<reference evidence="8" key="2">
    <citation type="submission" date="2023-05" db="EMBL/GenBank/DDBJ databases">
        <authorList>
            <person name="Schelkunov M.I."/>
        </authorList>
    </citation>
    <scope>NUCLEOTIDE SEQUENCE</scope>
    <source>
        <strain evidence="8">Hsosn_3</strain>
        <tissue evidence="8">Leaf</tissue>
    </source>
</reference>
<keyword evidence="2" id="KW-0805">Transcription regulation</keyword>
<keyword evidence="3" id="KW-0238">DNA-binding</keyword>
<evidence type="ECO:0000256" key="1">
    <source>
        <dbReference type="ARBA" id="ARBA00004123"/>
    </source>
</evidence>
<keyword evidence="9" id="KW-1185">Reference proteome</keyword>
<organism evidence="8 9">
    <name type="scientific">Heracleum sosnowskyi</name>
    <dbReference type="NCBI Taxonomy" id="360622"/>
    <lineage>
        <taxon>Eukaryota</taxon>
        <taxon>Viridiplantae</taxon>
        <taxon>Streptophyta</taxon>
        <taxon>Embryophyta</taxon>
        <taxon>Tracheophyta</taxon>
        <taxon>Spermatophyta</taxon>
        <taxon>Magnoliopsida</taxon>
        <taxon>eudicotyledons</taxon>
        <taxon>Gunneridae</taxon>
        <taxon>Pentapetalae</taxon>
        <taxon>asterids</taxon>
        <taxon>campanulids</taxon>
        <taxon>Apiales</taxon>
        <taxon>Apiaceae</taxon>
        <taxon>Apioideae</taxon>
        <taxon>apioid superclade</taxon>
        <taxon>Tordylieae</taxon>
        <taxon>Tordyliinae</taxon>
        <taxon>Heracleum</taxon>
    </lineage>
</organism>
<dbReference type="InterPro" id="IPR036638">
    <property type="entry name" value="HLH_DNA-bd_sf"/>
</dbReference>
<evidence type="ECO:0000256" key="5">
    <source>
        <dbReference type="ARBA" id="ARBA00023242"/>
    </source>
</evidence>
<gene>
    <name evidence="8" type="ORF">POM88_005245</name>
</gene>
<proteinExistence type="predicted"/>
<keyword evidence="4" id="KW-0804">Transcription</keyword>
<dbReference type="EMBL" id="JAUIZM010000001">
    <property type="protein sequence ID" value="KAK1405640.1"/>
    <property type="molecule type" value="Genomic_DNA"/>
</dbReference>
<name>A0AAD8JPN1_9APIA</name>
<dbReference type="SMART" id="SM00353">
    <property type="entry name" value="HLH"/>
    <property type="match status" value="1"/>
</dbReference>
<dbReference type="Pfam" id="PF00010">
    <property type="entry name" value="HLH"/>
    <property type="match status" value="1"/>
</dbReference>
<evidence type="ECO:0000259" key="7">
    <source>
        <dbReference type="PROSITE" id="PS50888"/>
    </source>
</evidence>
<evidence type="ECO:0000313" key="8">
    <source>
        <dbReference type="EMBL" id="KAK1405640.1"/>
    </source>
</evidence>
<sequence length="337" mass="37764">MESVGVLLKEEWEYNSLSKMFSNDEEEADCMLHFLQNFGTPSNFLATGEATHGNVAMFEEDAHFYSSENPNPNLYLSQEMTTDSSSSASNYSTSVCFPNHFSNFNYLTPLMMNEMIPHESFDFATRDEDNFNLNALGSNVNNADGSSTDLVMKRKFEEPQQSEVVKDNTNAKKKSRIPRDHTPKSKKNAQGKKNQPQLVQIKKNDEESPNVLISSGSSCISEDDSNGSQEPNGRSDTKDSAALNSSGKARAGRGAATDPQSLYARKRRERINERLRTLQHLVPNGTKVDISTMLEEAVQYVKFLQLQIKLLSSDETWMYAPIAYNGMDMGLYQNISP</sequence>
<dbReference type="FunFam" id="4.10.280.10:FF:000022">
    <property type="entry name" value="Basic helix-loop-helix transcription factor"/>
    <property type="match status" value="1"/>
</dbReference>
<evidence type="ECO:0000256" key="4">
    <source>
        <dbReference type="ARBA" id="ARBA00023163"/>
    </source>
</evidence>
<dbReference type="GO" id="GO:0046983">
    <property type="term" value="F:protein dimerization activity"/>
    <property type="evidence" value="ECO:0007669"/>
    <property type="project" value="InterPro"/>
</dbReference>
<reference evidence="8" key="1">
    <citation type="submission" date="2023-02" db="EMBL/GenBank/DDBJ databases">
        <title>Genome of toxic invasive species Heracleum sosnowskyi carries increased number of genes despite the absence of recent whole-genome duplications.</title>
        <authorList>
            <person name="Schelkunov M."/>
            <person name="Shtratnikova V."/>
            <person name="Makarenko M."/>
            <person name="Klepikova A."/>
            <person name="Omelchenko D."/>
            <person name="Novikova G."/>
            <person name="Obukhova E."/>
            <person name="Bogdanov V."/>
            <person name="Penin A."/>
            <person name="Logacheva M."/>
        </authorList>
    </citation>
    <scope>NUCLEOTIDE SEQUENCE</scope>
    <source>
        <strain evidence="8">Hsosn_3</strain>
        <tissue evidence="8">Leaf</tissue>
    </source>
</reference>
<feature type="domain" description="BHLH" evidence="7">
    <location>
        <begin position="255"/>
        <end position="304"/>
    </location>
</feature>
<dbReference type="GO" id="GO:0005634">
    <property type="term" value="C:nucleus"/>
    <property type="evidence" value="ECO:0007669"/>
    <property type="project" value="UniProtKB-SubCell"/>
</dbReference>
<dbReference type="PROSITE" id="PS50888">
    <property type="entry name" value="BHLH"/>
    <property type="match status" value="1"/>
</dbReference>
<accession>A0AAD8JPN1</accession>
<dbReference type="InterPro" id="IPR045843">
    <property type="entry name" value="IND-like"/>
</dbReference>
<dbReference type="GO" id="GO:0000981">
    <property type="term" value="F:DNA-binding transcription factor activity, RNA polymerase II-specific"/>
    <property type="evidence" value="ECO:0007669"/>
    <property type="project" value="TreeGrafter"/>
</dbReference>
<dbReference type="InterPro" id="IPR011598">
    <property type="entry name" value="bHLH_dom"/>
</dbReference>
<feature type="region of interest" description="Disordered" evidence="6">
    <location>
        <begin position="156"/>
        <end position="266"/>
    </location>
</feature>
<dbReference type="CDD" id="cd11454">
    <property type="entry name" value="bHLH_AtIND_like"/>
    <property type="match status" value="1"/>
</dbReference>
<protein>
    <submittedName>
        <fullName evidence="8">Basic helix-loop-helix transcription factor</fullName>
    </submittedName>
</protein>
<dbReference type="Proteomes" id="UP001237642">
    <property type="component" value="Unassembled WGS sequence"/>
</dbReference>
<evidence type="ECO:0000256" key="2">
    <source>
        <dbReference type="ARBA" id="ARBA00023015"/>
    </source>
</evidence>
<dbReference type="GO" id="GO:0000978">
    <property type="term" value="F:RNA polymerase II cis-regulatory region sequence-specific DNA binding"/>
    <property type="evidence" value="ECO:0007669"/>
    <property type="project" value="TreeGrafter"/>
</dbReference>
<dbReference type="GO" id="GO:0048766">
    <property type="term" value="P:root hair initiation"/>
    <property type="evidence" value="ECO:0007669"/>
    <property type="project" value="UniProtKB-ARBA"/>
</dbReference>
<comment type="subcellular location">
    <subcellularLocation>
        <location evidence="1">Nucleus</location>
    </subcellularLocation>
</comment>
<dbReference type="PANTHER" id="PTHR16223">
    <property type="entry name" value="TRANSCRIPTION FACTOR BHLH83-RELATED"/>
    <property type="match status" value="1"/>
</dbReference>
<dbReference type="AlphaFoldDB" id="A0AAD8JPN1"/>
<evidence type="ECO:0000256" key="6">
    <source>
        <dbReference type="SAM" id="MobiDB-lite"/>
    </source>
</evidence>